<reference evidence="8" key="1">
    <citation type="journal article" date="2006" name="Science">
        <title>Ancient noncoding elements conserved in the human genome.</title>
        <authorList>
            <person name="Venkatesh B."/>
            <person name="Kirkness E.F."/>
            <person name="Loh Y.H."/>
            <person name="Halpern A.L."/>
            <person name="Lee A.P."/>
            <person name="Johnson J."/>
            <person name="Dandona N."/>
            <person name="Viswanathan L.D."/>
            <person name="Tay A."/>
            <person name="Venter J.C."/>
            <person name="Strausberg R.L."/>
            <person name="Brenner S."/>
        </authorList>
    </citation>
    <scope>NUCLEOTIDE SEQUENCE [LARGE SCALE GENOMIC DNA]</scope>
</reference>
<keyword evidence="5" id="KW-0539">Nucleus</keyword>
<dbReference type="Ensembl" id="ENSCMIT00000003138.1">
    <property type="protein sequence ID" value="ENSCMIP00000003029.1"/>
    <property type="gene ID" value="ENSCMIG00000001784.1"/>
</dbReference>
<dbReference type="InParanoid" id="A0A4W3GYU4"/>
<reference evidence="7" key="4">
    <citation type="submission" date="2025-08" db="UniProtKB">
        <authorList>
            <consortium name="Ensembl"/>
        </authorList>
    </citation>
    <scope>IDENTIFICATION</scope>
</reference>
<comment type="subcellular location">
    <subcellularLocation>
        <location evidence="1">Nucleus</location>
    </subcellularLocation>
</comment>
<accession>A0A4W3GYU4</accession>
<keyword evidence="3" id="KW-0677">Repeat</keyword>
<protein>
    <recommendedName>
        <fullName evidence="9">NF-kappa-B inhibitor-like protein 1</fullName>
    </recommendedName>
</protein>
<keyword evidence="8" id="KW-1185">Reference proteome</keyword>
<sequence length="313" mass="34790">SHTRSHSLTLSHTHTHSHVLTLSHTHSLTLCHILSHTLSLLHSLTLSVALSHTLCRTRSHSLSHSHTLCHTLSVTLSLTLCHPLSLSPSLSVTLSVTLSLHDSLTLSLSLSRSEDFLIADPDPVTYDRWAEGLAEEYARRRSRAQGARAARGARGTEPTAGEAERARRAEAERDGLRRRLEEEKEERRRDLERGRRAAESGRKERYRRGCARVFGGESEAGGEAVGGWLAYADVPWPAPGGTVEEMLAVVVHGEDQSDGQAFRRYLRQQRATWHPDRFAQRCGARLLPADRHRVLGTVTALSQALNRLSQDWG</sequence>
<feature type="region of interest" description="Disordered" evidence="6">
    <location>
        <begin position="144"/>
        <end position="202"/>
    </location>
</feature>
<dbReference type="PANTHER" id="PTHR15263">
    <property type="entry name" value="I-KAPPA-B-LIKE PROTEIN IKBL"/>
    <property type="match status" value="1"/>
</dbReference>
<organism evidence="7 8">
    <name type="scientific">Callorhinchus milii</name>
    <name type="common">Ghost shark</name>
    <dbReference type="NCBI Taxonomy" id="7868"/>
    <lineage>
        <taxon>Eukaryota</taxon>
        <taxon>Metazoa</taxon>
        <taxon>Chordata</taxon>
        <taxon>Craniata</taxon>
        <taxon>Vertebrata</taxon>
        <taxon>Chondrichthyes</taxon>
        <taxon>Holocephali</taxon>
        <taxon>Chimaeriformes</taxon>
        <taxon>Callorhinchidae</taxon>
        <taxon>Callorhinchus</taxon>
    </lineage>
</organism>
<dbReference type="InterPro" id="IPR038753">
    <property type="entry name" value="NFKBIL1"/>
</dbReference>
<evidence type="ECO:0000256" key="2">
    <source>
        <dbReference type="ARBA" id="ARBA00022553"/>
    </source>
</evidence>
<evidence type="ECO:0000256" key="3">
    <source>
        <dbReference type="ARBA" id="ARBA00022737"/>
    </source>
</evidence>
<dbReference type="AlphaFoldDB" id="A0A4W3GYU4"/>
<keyword evidence="2" id="KW-0597">Phosphoprotein</keyword>
<reference evidence="8" key="3">
    <citation type="journal article" date="2014" name="Nature">
        <title>Elephant shark genome provides unique insights into gnathostome evolution.</title>
        <authorList>
            <consortium name="International Elephant Shark Genome Sequencing Consortium"/>
            <person name="Venkatesh B."/>
            <person name="Lee A.P."/>
            <person name="Ravi V."/>
            <person name="Maurya A.K."/>
            <person name="Lian M.M."/>
            <person name="Swann J.B."/>
            <person name="Ohta Y."/>
            <person name="Flajnik M.F."/>
            <person name="Sutoh Y."/>
            <person name="Kasahara M."/>
            <person name="Hoon S."/>
            <person name="Gangu V."/>
            <person name="Roy S.W."/>
            <person name="Irimia M."/>
            <person name="Korzh V."/>
            <person name="Kondrychyn I."/>
            <person name="Lim Z.W."/>
            <person name="Tay B.H."/>
            <person name="Tohari S."/>
            <person name="Kong K.W."/>
            <person name="Ho S."/>
            <person name="Lorente-Galdos B."/>
            <person name="Quilez J."/>
            <person name="Marques-Bonet T."/>
            <person name="Raney B.J."/>
            <person name="Ingham P.W."/>
            <person name="Tay A."/>
            <person name="Hillier L.W."/>
            <person name="Minx P."/>
            <person name="Boehm T."/>
            <person name="Wilson R.K."/>
            <person name="Brenner S."/>
            <person name="Warren W.C."/>
        </authorList>
    </citation>
    <scope>NUCLEOTIDE SEQUENCE [LARGE SCALE GENOMIC DNA]</scope>
</reference>
<feature type="compositionally biased region" description="Low complexity" evidence="6">
    <location>
        <begin position="144"/>
        <end position="155"/>
    </location>
</feature>
<dbReference type="PANTHER" id="PTHR15263:SF1">
    <property type="entry name" value="NF-KAPPA-B INHIBITOR-LIKE PROTEIN 1"/>
    <property type="match status" value="1"/>
</dbReference>
<reference evidence="8" key="2">
    <citation type="journal article" date="2007" name="PLoS Biol.">
        <title>Survey sequencing and comparative analysis of the elephant shark (Callorhinchus milii) genome.</title>
        <authorList>
            <person name="Venkatesh B."/>
            <person name="Kirkness E.F."/>
            <person name="Loh Y.H."/>
            <person name="Halpern A.L."/>
            <person name="Lee A.P."/>
            <person name="Johnson J."/>
            <person name="Dandona N."/>
            <person name="Viswanathan L.D."/>
            <person name="Tay A."/>
            <person name="Venter J.C."/>
            <person name="Strausberg R.L."/>
            <person name="Brenner S."/>
        </authorList>
    </citation>
    <scope>NUCLEOTIDE SEQUENCE [LARGE SCALE GENOMIC DNA]</scope>
</reference>
<name>A0A4W3GYU4_CALMI</name>
<reference evidence="7" key="5">
    <citation type="submission" date="2025-09" db="UniProtKB">
        <authorList>
            <consortium name="Ensembl"/>
        </authorList>
    </citation>
    <scope>IDENTIFICATION</scope>
</reference>
<evidence type="ECO:0000256" key="6">
    <source>
        <dbReference type="SAM" id="MobiDB-lite"/>
    </source>
</evidence>
<proteinExistence type="predicted"/>
<dbReference type="GO" id="GO:0043124">
    <property type="term" value="P:negative regulation of canonical NF-kappaB signal transduction"/>
    <property type="evidence" value="ECO:0007669"/>
    <property type="project" value="InterPro"/>
</dbReference>
<evidence type="ECO:0000256" key="1">
    <source>
        <dbReference type="ARBA" id="ARBA00004123"/>
    </source>
</evidence>
<dbReference type="GeneTree" id="ENSGT00390000013929"/>
<dbReference type="Proteomes" id="UP000314986">
    <property type="component" value="Unassembled WGS sequence"/>
</dbReference>
<feature type="compositionally biased region" description="Basic and acidic residues" evidence="6">
    <location>
        <begin position="162"/>
        <end position="202"/>
    </location>
</feature>
<evidence type="ECO:0008006" key="9">
    <source>
        <dbReference type="Google" id="ProtNLM"/>
    </source>
</evidence>
<keyword evidence="4" id="KW-0040">ANK repeat</keyword>
<evidence type="ECO:0000256" key="4">
    <source>
        <dbReference type="ARBA" id="ARBA00023043"/>
    </source>
</evidence>
<evidence type="ECO:0000256" key="5">
    <source>
        <dbReference type="ARBA" id="ARBA00023242"/>
    </source>
</evidence>
<evidence type="ECO:0000313" key="7">
    <source>
        <dbReference type="Ensembl" id="ENSCMIP00000003029.1"/>
    </source>
</evidence>
<evidence type="ECO:0000313" key="8">
    <source>
        <dbReference type="Proteomes" id="UP000314986"/>
    </source>
</evidence>
<dbReference type="GO" id="GO:0005634">
    <property type="term" value="C:nucleus"/>
    <property type="evidence" value="ECO:0007669"/>
    <property type="project" value="UniProtKB-SubCell"/>
</dbReference>